<name>A0ABU1D9Y5_9BURK</name>
<gene>
    <name evidence="1" type="ORF">Q8947_14970</name>
</gene>
<organism evidence="1 2">
    <name type="scientific">Yanghanlia caeni</name>
    <dbReference type="NCBI Taxonomy" id="3064283"/>
    <lineage>
        <taxon>Bacteria</taxon>
        <taxon>Pseudomonadati</taxon>
        <taxon>Pseudomonadota</taxon>
        <taxon>Betaproteobacteria</taxon>
        <taxon>Burkholderiales</taxon>
        <taxon>Alcaligenaceae</taxon>
        <taxon>Yanghanlia</taxon>
    </lineage>
</organism>
<sequence>MSSLENYRNQPRRRFSRAFKREVVELLLEQAATVAEVARAYDLHPNQLCRWRTEYFRGDYGTVSSREAPPATFLAVEVADTVKMPKDVAVAETPIVDEGNSPCRIPRLTVMLAKGQVLLEDVEPATLGLLIEALR</sequence>
<dbReference type="InterPro" id="IPR036388">
    <property type="entry name" value="WH-like_DNA-bd_sf"/>
</dbReference>
<dbReference type="RefSeq" id="WP_347287790.1">
    <property type="nucleotide sequence ID" value="NZ_JAUZQE010000081.1"/>
</dbReference>
<dbReference type="EMBL" id="JAUZQE010000081">
    <property type="protein sequence ID" value="MDR4127269.1"/>
    <property type="molecule type" value="Genomic_DNA"/>
</dbReference>
<comment type="caution">
    <text evidence="1">The sequence shown here is derived from an EMBL/GenBank/DDBJ whole genome shotgun (WGS) entry which is preliminary data.</text>
</comment>
<dbReference type="InterPro" id="IPR010921">
    <property type="entry name" value="Trp_repressor/repl_initiator"/>
</dbReference>
<protein>
    <submittedName>
        <fullName evidence="1">Transposase</fullName>
    </submittedName>
</protein>
<evidence type="ECO:0000313" key="1">
    <source>
        <dbReference type="EMBL" id="MDR4127269.1"/>
    </source>
</evidence>
<evidence type="ECO:0000313" key="2">
    <source>
        <dbReference type="Proteomes" id="UP001232156"/>
    </source>
</evidence>
<keyword evidence="2" id="KW-1185">Reference proteome</keyword>
<proteinExistence type="predicted"/>
<dbReference type="Gene3D" id="1.10.10.10">
    <property type="entry name" value="Winged helix-like DNA-binding domain superfamily/Winged helix DNA-binding domain"/>
    <property type="match status" value="1"/>
</dbReference>
<dbReference type="InterPro" id="IPR002514">
    <property type="entry name" value="Transposase_8"/>
</dbReference>
<reference evidence="1 2" key="1">
    <citation type="submission" date="2023-08" db="EMBL/GenBank/DDBJ databases">
        <title>Alcaligenaceae gen. nov., a novel taxon isolated from the sludge of Yixing Pesticide Factory.</title>
        <authorList>
            <person name="Ruan L."/>
        </authorList>
    </citation>
    <scope>NUCLEOTIDE SEQUENCE [LARGE SCALE GENOMIC DNA]</scope>
    <source>
        <strain evidence="1 2">LG-2</strain>
    </source>
</reference>
<dbReference type="Pfam" id="PF01527">
    <property type="entry name" value="HTH_Tnp_1"/>
    <property type="match status" value="1"/>
</dbReference>
<dbReference type="SUPFAM" id="SSF48295">
    <property type="entry name" value="TrpR-like"/>
    <property type="match status" value="1"/>
</dbReference>
<dbReference type="Proteomes" id="UP001232156">
    <property type="component" value="Unassembled WGS sequence"/>
</dbReference>
<accession>A0ABU1D9Y5</accession>